<feature type="non-terminal residue" evidence="3">
    <location>
        <position position="1"/>
    </location>
</feature>
<feature type="non-terminal residue" evidence="3">
    <location>
        <position position="257"/>
    </location>
</feature>
<organism evidence="3">
    <name type="scientific">marine sediment metagenome</name>
    <dbReference type="NCBI Taxonomy" id="412755"/>
    <lineage>
        <taxon>unclassified sequences</taxon>
        <taxon>metagenomes</taxon>
        <taxon>ecological metagenomes</taxon>
    </lineage>
</organism>
<proteinExistence type="predicted"/>
<protein>
    <recommendedName>
        <fullName evidence="2">NfeD integral membrane domain-containing protein</fullName>
    </recommendedName>
</protein>
<name>X1I8J0_9ZZZZ</name>
<keyword evidence="1" id="KW-0472">Membrane</keyword>
<feature type="transmembrane region" description="Helical" evidence="1">
    <location>
        <begin position="196"/>
        <end position="216"/>
    </location>
</feature>
<dbReference type="PANTHER" id="PTHR33507">
    <property type="entry name" value="INNER MEMBRANE PROTEIN YBBJ"/>
    <property type="match status" value="1"/>
</dbReference>
<feature type="domain" description="NfeD integral membrane" evidence="2">
    <location>
        <begin position="120"/>
        <end position="244"/>
    </location>
</feature>
<keyword evidence="1" id="KW-0812">Transmembrane</keyword>
<feature type="transmembrane region" description="Helical" evidence="1">
    <location>
        <begin position="143"/>
        <end position="162"/>
    </location>
</feature>
<evidence type="ECO:0000313" key="3">
    <source>
        <dbReference type="EMBL" id="GAH62424.1"/>
    </source>
</evidence>
<accession>X1I8J0</accession>
<dbReference type="EMBL" id="BARU01034249">
    <property type="protein sequence ID" value="GAH62424.1"/>
    <property type="molecule type" value="Genomic_DNA"/>
</dbReference>
<dbReference type="Gene3D" id="3.90.226.10">
    <property type="entry name" value="2-enoyl-CoA Hydratase, Chain A, domain 1"/>
    <property type="match status" value="1"/>
</dbReference>
<dbReference type="InterPro" id="IPR056739">
    <property type="entry name" value="NfeD_membrane"/>
</dbReference>
<dbReference type="AlphaFoldDB" id="X1I8J0"/>
<sequence>KAFKSYAEAKGHSPALAEAMVDPDVEAVWVNVEGANKILYRSQFKELELERGARMIEVVCEKEKLLTLTAEEAVKYGFAEGVVAGRTGLLDALGYSGARVVDVGMSKSERASRFVSGPFISGIFMLIGVTALFVAIYSTSATAAAVSAFAFGLFFWSQFVAGNASGLEMFLFFVGVILMGVEIFVLPGFGVAGVSGVILILVSLVLALLPPGILSAAPEIGEWRGKALFVSLGTVFGALVAAVASIIALMRIMPRVP</sequence>
<feature type="transmembrane region" description="Helical" evidence="1">
    <location>
        <begin position="228"/>
        <end position="253"/>
    </location>
</feature>
<evidence type="ECO:0000256" key="1">
    <source>
        <dbReference type="SAM" id="Phobius"/>
    </source>
</evidence>
<feature type="transmembrane region" description="Helical" evidence="1">
    <location>
        <begin position="169"/>
        <end position="190"/>
    </location>
</feature>
<comment type="caution">
    <text evidence="3">The sequence shown here is derived from an EMBL/GenBank/DDBJ whole genome shotgun (WGS) entry which is preliminary data.</text>
</comment>
<reference evidence="3" key="1">
    <citation type="journal article" date="2014" name="Front. Microbiol.">
        <title>High frequency of phylogenetically diverse reductive dehalogenase-homologous genes in deep subseafloor sedimentary metagenomes.</title>
        <authorList>
            <person name="Kawai M."/>
            <person name="Futagami T."/>
            <person name="Toyoda A."/>
            <person name="Takaki Y."/>
            <person name="Nishi S."/>
            <person name="Hori S."/>
            <person name="Arai W."/>
            <person name="Tsubouchi T."/>
            <person name="Morono Y."/>
            <person name="Uchiyama I."/>
            <person name="Ito T."/>
            <person name="Fujiyama A."/>
            <person name="Inagaki F."/>
            <person name="Takami H."/>
        </authorList>
    </citation>
    <scope>NUCLEOTIDE SEQUENCE</scope>
    <source>
        <strain evidence="3">Expedition CK06-06</strain>
    </source>
</reference>
<dbReference type="GO" id="GO:0005886">
    <property type="term" value="C:plasma membrane"/>
    <property type="evidence" value="ECO:0007669"/>
    <property type="project" value="TreeGrafter"/>
</dbReference>
<gene>
    <name evidence="3" type="ORF">S03H2_53788</name>
</gene>
<evidence type="ECO:0000259" key="2">
    <source>
        <dbReference type="Pfam" id="PF24961"/>
    </source>
</evidence>
<keyword evidence="1" id="KW-1133">Transmembrane helix</keyword>
<dbReference type="Pfam" id="PF24961">
    <property type="entry name" value="NfeD_membrane"/>
    <property type="match status" value="1"/>
</dbReference>
<dbReference type="PANTHER" id="PTHR33507:SF3">
    <property type="entry name" value="INNER MEMBRANE PROTEIN YBBJ"/>
    <property type="match status" value="1"/>
</dbReference>
<feature type="transmembrane region" description="Helical" evidence="1">
    <location>
        <begin position="114"/>
        <end position="137"/>
    </location>
</feature>
<dbReference type="InterPro" id="IPR052165">
    <property type="entry name" value="Membrane_assoc_protease"/>
</dbReference>